<gene>
    <name evidence="4" type="ORF">FGG12_10355</name>
    <name evidence="5" type="ORF">M5D45_28330</name>
</gene>
<dbReference type="CDD" id="cd03804">
    <property type="entry name" value="GT4_WbaZ-like"/>
    <property type="match status" value="1"/>
</dbReference>
<dbReference type="Proteomes" id="UP000318943">
    <property type="component" value="Unassembled WGS sequence"/>
</dbReference>
<dbReference type="EMBL" id="CP097331">
    <property type="protein sequence ID" value="URF06970.1"/>
    <property type="molecule type" value="Genomic_DNA"/>
</dbReference>
<dbReference type="Pfam" id="PF13439">
    <property type="entry name" value="Glyco_transf_4"/>
    <property type="match status" value="1"/>
</dbReference>
<feature type="domain" description="Glycosyl transferase family 1" evidence="2">
    <location>
        <begin position="225"/>
        <end position="373"/>
    </location>
</feature>
<evidence type="ECO:0000256" key="1">
    <source>
        <dbReference type="SAM" id="MobiDB-lite"/>
    </source>
</evidence>
<reference evidence="5" key="3">
    <citation type="submission" date="2022-05" db="EMBL/GenBank/DDBJ databases">
        <authorList>
            <person name="Kunte H.-J."/>
        </authorList>
    </citation>
    <scope>NUCLEOTIDE SEQUENCE</scope>
    <source>
        <strain evidence="5">G5</strain>
    </source>
</reference>
<sequence length="427" mass="47623">MAAPALTPSPTLTPTLTPSPLPGEFGRVAVVHDWLTTYAGSERVLEQILKIWPDADLFSVVDFFPDAQRHVLQGKHARTSFIQRLPRARQSFRNYLPLMPLAVEQFDLSDYDLVISSSHAVAKGVITGPEQLHVSYIHSPIRYAWDLQHQYLDESRLTRGLKSWVARAILHYMRIWDQRTAHGVDLLVANSAYVARRIRKVYGCPATVVFPPVDVERFGPGQCREDFYLTASRLVPYKKVALIVEAFAAMPDKRLVVIGDGPDFARIQAMLPPNVRMLGYQSTEILIDHMQRARAFVFAAEEDFGIVAVEAQACGTPVIALGRGGASETVIDAGNAGTRTGVFFRRQTVEDIVRAVCRFEDSGWFDPAVCRENALRFTPERFRREFLAVVRQAMAGQAGRLRPAPPEPDPPAPAESLHTDDLAVVPR</sequence>
<evidence type="ECO:0000259" key="2">
    <source>
        <dbReference type="Pfam" id="PF00534"/>
    </source>
</evidence>
<dbReference type="InterPro" id="IPR050194">
    <property type="entry name" value="Glycosyltransferase_grp1"/>
</dbReference>
<feature type="compositionally biased region" description="Pro residues" evidence="1">
    <location>
        <begin position="403"/>
        <end position="413"/>
    </location>
</feature>
<reference evidence="4 6" key="1">
    <citation type="submission" date="2019-05" db="EMBL/GenBank/DDBJ databases">
        <title>Whole genome sequence analysis of Cupriavidus campinensis S14E4C strain.</title>
        <authorList>
            <person name="Abbaszade G."/>
            <person name="Szabo A."/>
            <person name="Toumi M."/>
            <person name="Toth E."/>
        </authorList>
    </citation>
    <scope>NUCLEOTIDE SEQUENCE [LARGE SCALE GENOMIC DNA]</scope>
    <source>
        <strain evidence="4 6">S14E4C</strain>
    </source>
</reference>
<name>A0AAE9I8A5_9BURK</name>
<evidence type="ECO:0000259" key="3">
    <source>
        <dbReference type="Pfam" id="PF13439"/>
    </source>
</evidence>
<dbReference type="EMBL" id="VCIZ01000005">
    <property type="protein sequence ID" value="TSP12618.1"/>
    <property type="molecule type" value="Genomic_DNA"/>
</dbReference>
<dbReference type="KEGG" id="ccam:M5D45_28330"/>
<protein>
    <submittedName>
        <fullName evidence="5">Glycosyltransferase family 4 protein</fullName>
    </submittedName>
</protein>
<reference evidence="5" key="2">
    <citation type="journal article" date="2022" name="Microbiol. Resour. Announc.">
        <title>Genome Sequence of Cupriavidus campinensis Strain G5, a Member of a Bacterial Consortium Capable of Polyethylene Degradation.</title>
        <authorList>
            <person name="Schneider B."/>
            <person name="Pfeiffer F."/>
            <person name="Dyall-Smith M."/>
            <person name="Kunte H.J."/>
        </authorList>
    </citation>
    <scope>NUCLEOTIDE SEQUENCE</scope>
    <source>
        <strain evidence="5">G5</strain>
    </source>
</reference>
<proteinExistence type="predicted"/>
<evidence type="ECO:0000313" key="5">
    <source>
        <dbReference type="EMBL" id="URF06970.1"/>
    </source>
</evidence>
<dbReference type="SUPFAM" id="SSF53756">
    <property type="entry name" value="UDP-Glycosyltransferase/glycogen phosphorylase"/>
    <property type="match status" value="1"/>
</dbReference>
<dbReference type="Proteomes" id="UP001056132">
    <property type="component" value="Chromosome 2"/>
</dbReference>
<dbReference type="GO" id="GO:0016757">
    <property type="term" value="F:glycosyltransferase activity"/>
    <property type="evidence" value="ECO:0007669"/>
    <property type="project" value="InterPro"/>
</dbReference>
<evidence type="ECO:0000313" key="4">
    <source>
        <dbReference type="EMBL" id="TSP12618.1"/>
    </source>
</evidence>
<feature type="domain" description="Glycosyltransferase subfamily 4-like N-terminal" evidence="3">
    <location>
        <begin position="72"/>
        <end position="217"/>
    </location>
</feature>
<dbReference type="Pfam" id="PF00534">
    <property type="entry name" value="Glycos_transf_1"/>
    <property type="match status" value="1"/>
</dbReference>
<accession>A0AAE9I8A5</accession>
<evidence type="ECO:0000313" key="7">
    <source>
        <dbReference type="Proteomes" id="UP001056132"/>
    </source>
</evidence>
<keyword evidence="6" id="KW-1185">Reference proteome</keyword>
<organism evidence="5 7">
    <name type="scientific">Cupriavidus campinensis</name>
    <dbReference type="NCBI Taxonomy" id="151783"/>
    <lineage>
        <taxon>Bacteria</taxon>
        <taxon>Pseudomonadati</taxon>
        <taxon>Pseudomonadota</taxon>
        <taxon>Betaproteobacteria</taxon>
        <taxon>Burkholderiales</taxon>
        <taxon>Burkholderiaceae</taxon>
        <taxon>Cupriavidus</taxon>
    </lineage>
</organism>
<dbReference type="AlphaFoldDB" id="A0AAE9I8A5"/>
<evidence type="ECO:0000313" key="6">
    <source>
        <dbReference type="Proteomes" id="UP000318943"/>
    </source>
</evidence>
<dbReference type="InterPro" id="IPR001296">
    <property type="entry name" value="Glyco_trans_1"/>
</dbReference>
<dbReference type="PANTHER" id="PTHR45947">
    <property type="entry name" value="SULFOQUINOVOSYL TRANSFERASE SQD2"/>
    <property type="match status" value="1"/>
</dbReference>
<dbReference type="RefSeq" id="WP_144197587.1">
    <property type="nucleotide sequence ID" value="NZ_CAJPVH010000002.1"/>
</dbReference>
<feature type="region of interest" description="Disordered" evidence="1">
    <location>
        <begin position="397"/>
        <end position="427"/>
    </location>
</feature>
<dbReference type="Gene3D" id="3.40.50.2000">
    <property type="entry name" value="Glycogen Phosphorylase B"/>
    <property type="match status" value="2"/>
</dbReference>
<dbReference type="PANTHER" id="PTHR45947:SF3">
    <property type="entry name" value="SULFOQUINOVOSYL TRANSFERASE SQD2"/>
    <property type="match status" value="1"/>
</dbReference>
<dbReference type="InterPro" id="IPR028098">
    <property type="entry name" value="Glyco_trans_4-like_N"/>
</dbReference>